<sequence>MLRHRDKGELVGRPQRPILSRERIFAEALRLIDEEGAEALTVTRLAARLGVQAASLYNHVAGRDEIVEGVRELVVMEIDIDALGRGPWREAIAVWARSYLAAFARHPNTIRLFATTTIRSPLTLAMYERAVVLLEEAGWPTDRVVAVFTAIESFTLGSALDLVAPTVMIDPAAQGDTVPRLAIALKGEHPDRAREAFELGLTALVAGLESLREGGG</sequence>
<dbReference type="InterPro" id="IPR009057">
    <property type="entry name" value="Homeodomain-like_sf"/>
</dbReference>
<proteinExistence type="predicted"/>
<dbReference type="EMBL" id="FOBF01000020">
    <property type="protein sequence ID" value="SEN00050.1"/>
    <property type="molecule type" value="Genomic_DNA"/>
</dbReference>
<dbReference type="GO" id="GO:0003700">
    <property type="term" value="F:DNA-binding transcription factor activity"/>
    <property type="evidence" value="ECO:0007669"/>
    <property type="project" value="TreeGrafter"/>
</dbReference>
<dbReference type="SUPFAM" id="SSF48498">
    <property type="entry name" value="Tetracyclin repressor-like, C-terminal domain"/>
    <property type="match status" value="1"/>
</dbReference>
<dbReference type="AlphaFoldDB" id="A0A1H8CYK0"/>
<dbReference type="Gene3D" id="1.10.357.10">
    <property type="entry name" value="Tetracycline Repressor, domain 2"/>
    <property type="match status" value="1"/>
</dbReference>
<accession>A0A1H8CYK0</accession>
<dbReference type="PANTHER" id="PTHR30055:SF151">
    <property type="entry name" value="TRANSCRIPTIONAL REGULATORY PROTEIN"/>
    <property type="match status" value="1"/>
</dbReference>
<dbReference type="GO" id="GO:0000976">
    <property type="term" value="F:transcription cis-regulatory region binding"/>
    <property type="evidence" value="ECO:0007669"/>
    <property type="project" value="TreeGrafter"/>
</dbReference>
<evidence type="ECO:0000313" key="7">
    <source>
        <dbReference type="EMBL" id="SEN00050.1"/>
    </source>
</evidence>
<keyword evidence="2" id="KW-0805">Transcription regulation</keyword>
<dbReference type="SUPFAM" id="SSF46689">
    <property type="entry name" value="Homeodomain-like"/>
    <property type="match status" value="1"/>
</dbReference>
<keyword evidence="1" id="KW-0678">Repressor</keyword>
<evidence type="ECO:0000256" key="4">
    <source>
        <dbReference type="ARBA" id="ARBA00023163"/>
    </source>
</evidence>
<evidence type="ECO:0000256" key="3">
    <source>
        <dbReference type="ARBA" id="ARBA00023125"/>
    </source>
</evidence>
<name>A0A1H8CYK0_9ACTN</name>
<dbReference type="Pfam" id="PF02909">
    <property type="entry name" value="TetR_C_1"/>
    <property type="match status" value="1"/>
</dbReference>
<reference evidence="7 8" key="1">
    <citation type="submission" date="2016-10" db="EMBL/GenBank/DDBJ databases">
        <authorList>
            <person name="de Groot N.N."/>
        </authorList>
    </citation>
    <scope>NUCLEOTIDE SEQUENCE [LARGE SCALE GENOMIC DNA]</scope>
    <source>
        <strain evidence="7 8">DSM 43357</strain>
    </source>
</reference>
<evidence type="ECO:0000256" key="5">
    <source>
        <dbReference type="PROSITE-ProRule" id="PRU00335"/>
    </source>
</evidence>
<dbReference type="InterPro" id="IPR004111">
    <property type="entry name" value="Repressor_TetR_C"/>
</dbReference>
<organism evidence="7 8">
    <name type="scientific">Nonomuraea pusilla</name>
    <dbReference type="NCBI Taxonomy" id="46177"/>
    <lineage>
        <taxon>Bacteria</taxon>
        <taxon>Bacillati</taxon>
        <taxon>Actinomycetota</taxon>
        <taxon>Actinomycetes</taxon>
        <taxon>Streptosporangiales</taxon>
        <taxon>Streptosporangiaceae</taxon>
        <taxon>Nonomuraea</taxon>
    </lineage>
</organism>
<evidence type="ECO:0000259" key="6">
    <source>
        <dbReference type="PROSITE" id="PS50977"/>
    </source>
</evidence>
<keyword evidence="3 5" id="KW-0238">DNA-binding</keyword>
<dbReference type="InterPro" id="IPR050109">
    <property type="entry name" value="HTH-type_TetR-like_transc_reg"/>
</dbReference>
<dbReference type="InterPro" id="IPR001647">
    <property type="entry name" value="HTH_TetR"/>
</dbReference>
<dbReference type="PRINTS" id="PR00400">
    <property type="entry name" value="TETREPRESSOR"/>
</dbReference>
<feature type="domain" description="HTH tetR-type" evidence="6">
    <location>
        <begin position="18"/>
        <end position="78"/>
    </location>
</feature>
<dbReference type="InterPro" id="IPR003012">
    <property type="entry name" value="Tet_transcr_reg_TetR"/>
</dbReference>
<dbReference type="InterPro" id="IPR036271">
    <property type="entry name" value="Tet_transcr_reg_TetR-rel_C_sf"/>
</dbReference>
<dbReference type="Proteomes" id="UP000198953">
    <property type="component" value="Unassembled WGS sequence"/>
</dbReference>
<dbReference type="STRING" id="46177.SAMN05660976_06590"/>
<gene>
    <name evidence="7" type="ORF">SAMN05660976_06590</name>
</gene>
<dbReference type="GO" id="GO:0046677">
    <property type="term" value="P:response to antibiotic"/>
    <property type="evidence" value="ECO:0007669"/>
    <property type="project" value="InterPro"/>
</dbReference>
<dbReference type="Pfam" id="PF00440">
    <property type="entry name" value="TetR_N"/>
    <property type="match status" value="1"/>
</dbReference>
<dbReference type="GO" id="GO:0045892">
    <property type="term" value="P:negative regulation of DNA-templated transcription"/>
    <property type="evidence" value="ECO:0007669"/>
    <property type="project" value="InterPro"/>
</dbReference>
<keyword evidence="4" id="KW-0804">Transcription</keyword>
<evidence type="ECO:0000313" key="8">
    <source>
        <dbReference type="Proteomes" id="UP000198953"/>
    </source>
</evidence>
<protein>
    <submittedName>
        <fullName evidence="7">Transcriptional regulator, TetR family</fullName>
    </submittedName>
</protein>
<dbReference type="PROSITE" id="PS50977">
    <property type="entry name" value="HTH_TETR_2"/>
    <property type="match status" value="1"/>
</dbReference>
<dbReference type="PANTHER" id="PTHR30055">
    <property type="entry name" value="HTH-TYPE TRANSCRIPTIONAL REGULATOR RUTR"/>
    <property type="match status" value="1"/>
</dbReference>
<evidence type="ECO:0000256" key="2">
    <source>
        <dbReference type="ARBA" id="ARBA00023015"/>
    </source>
</evidence>
<keyword evidence="8" id="KW-1185">Reference proteome</keyword>
<feature type="DNA-binding region" description="H-T-H motif" evidence="5">
    <location>
        <begin position="41"/>
        <end position="60"/>
    </location>
</feature>
<evidence type="ECO:0000256" key="1">
    <source>
        <dbReference type="ARBA" id="ARBA00022491"/>
    </source>
</evidence>